<dbReference type="Pfam" id="PF21818">
    <property type="entry name" value="DUF6884"/>
    <property type="match status" value="1"/>
</dbReference>
<protein>
    <recommendedName>
        <fullName evidence="1">DUF6884 domain-containing protein</fullName>
    </recommendedName>
</protein>
<evidence type="ECO:0000313" key="2">
    <source>
        <dbReference type="EMBL" id="WRQ13150.1"/>
    </source>
</evidence>
<reference evidence="2" key="1">
    <citation type="submission" date="2023-12" db="EMBL/GenBank/DDBJ databases">
        <title>Characterization of Burkholderia phage.</title>
        <authorList>
            <person name="Askoura M."/>
        </authorList>
    </citation>
    <scope>NUCLEOTIDE SEQUENCE</scope>
</reference>
<sequence>MQKHLVIMACSATKASTAAPAIDLYQGVMYSTFRANAPATRPAVLILSAKHGFIEADRVIEPYEQRMTDARADEMLADLPAFDSVAWPWDAKTIMLVGGKTYRRVMRAAITRRMRLGSIDTHVTLRETAGGIGYQRAQLGAYLRGMGQLNPGDLVRCGSCENVTPYTPPYRPDQCLCAECERVVGEMREAGEL</sequence>
<organism evidence="2">
    <name type="scientific">Burkholderia phage vB_BceM_CEP1</name>
    <dbReference type="NCBI Taxonomy" id="3113641"/>
    <lineage>
        <taxon>Viruses</taxon>
        <taxon>Duplodnaviria</taxon>
        <taxon>Heunggongvirae</taxon>
        <taxon>Uroviricota</taxon>
        <taxon>Caudoviricetes</taxon>
        <taxon>Peduoviridae</taxon>
        <taxon>Kisquattuordecimvirus</taxon>
    </lineage>
</organism>
<proteinExistence type="predicted"/>
<dbReference type="EMBL" id="PP058116">
    <property type="protein sequence ID" value="WRQ13150.1"/>
    <property type="molecule type" value="Genomic_DNA"/>
</dbReference>
<dbReference type="InterPro" id="IPR049251">
    <property type="entry name" value="DUF6884"/>
</dbReference>
<feature type="domain" description="DUF6884" evidence="1">
    <location>
        <begin position="6"/>
        <end position="113"/>
    </location>
</feature>
<accession>A0AAU0UTS4</accession>
<evidence type="ECO:0000259" key="1">
    <source>
        <dbReference type="Pfam" id="PF21818"/>
    </source>
</evidence>
<name>A0AAU0UTS4_9CAUD</name>